<evidence type="ECO:0000313" key="3">
    <source>
        <dbReference type="EMBL" id="SHG20255.1"/>
    </source>
</evidence>
<keyword evidence="2" id="KW-0472">Membrane</keyword>
<dbReference type="InterPro" id="IPR039076">
    <property type="entry name" value="DivIC"/>
</dbReference>
<dbReference type="AlphaFoldDB" id="A0A1M5HWD2"/>
<dbReference type="Pfam" id="PF04977">
    <property type="entry name" value="DivIC"/>
    <property type="match status" value="1"/>
</dbReference>
<gene>
    <name evidence="3" type="ORF">SAMN04488116_0249</name>
</gene>
<reference evidence="4" key="1">
    <citation type="submission" date="2016-11" db="EMBL/GenBank/DDBJ databases">
        <authorList>
            <person name="Varghese N."/>
            <person name="Submissions S."/>
        </authorList>
    </citation>
    <scope>NUCLEOTIDE SEQUENCE [LARGE SCALE GENOMIC DNA]</scope>
    <source>
        <strain evidence="4">DSM 22638</strain>
    </source>
</reference>
<keyword evidence="4" id="KW-1185">Reference proteome</keyword>
<evidence type="ECO:0000256" key="1">
    <source>
        <dbReference type="SAM" id="Coils"/>
    </source>
</evidence>
<keyword evidence="2" id="KW-1133">Transmembrane helix</keyword>
<dbReference type="Proteomes" id="UP000184532">
    <property type="component" value="Unassembled WGS sequence"/>
</dbReference>
<keyword evidence="2" id="KW-0812">Transmembrane</keyword>
<accession>A0A1M5HWD2</accession>
<protein>
    <submittedName>
        <fullName evidence="3">Cell division protein FtsB</fullName>
    </submittedName>
</protein>
<dbReference type="EMBL" id="FQWL01000001">
    <property type="protein sequence ID" value="SHG20255.1"/>
    <property type="molecule type" value="Genomic_DNA"/>
</dbReference>
<dbReference type="GO" id="GO:0051301">
    <property type="term" value="P:cell division"/>
    <property type="evidence" value="ECO:0007669"/>
    <property type="project" value="UniProtKB-KW"/>
</dbReference>
<keyword evidence="1" id="KW-0175">Coiled coil</keyword>
<evidence type="ECO:0000256" key="2">
    <source>
        <dbReference type="SAM" id="Phobius"/>
    </source>
</evidence>
<sequence>MKDWGKMGLSGLKNKKWFRFARNIYVLVLTAFVIWMFFFDANSLLIHRELNQEIKKLEKQKEFLQGEIDKDKKVLEKLSDKEELEKFAREKYYMKKENEEIFLIEYEDSLKTKKNE</sequence>
<feature type="coiled-coil region" evidence="1">
    <location>
        <begin position="47"/>
        <end position="81"/>
    </location>
</feature>
<feature type="transmembrane region" description="Helical" evidence="2">
    <location>
        <begin position="20"/>
        <end position="39"/>
    </location>
</feature>
<proteinExistence type="predicted"/>
<keyword evidence="3" id="KW-0131">Cell cycle</keyword>
<keyword evidence="3" id="KW-0132">Cell division</keyword>
<evidence type="ECO:0000313" key="4">
    <source>
        <dbReference type="Proteomes" id="UP000184532"/>
    </source>
</evidence>
<dbReference type="PANTHER" id="PTHR40027:SF1">
    <property type="entry name" value="CELL DIVISION PROTEIN DIVIC"/>
    <property type="match status" value="1"/>
</dbReference>
<dbReference type="PANTHER" id="PTHR40027">
    <property type="entry name" value="CELL DIVISION PROTEIN DIVIC"/>
    <property type="match status" value="1"/>
</dbReference>
<dbReference type="STRING" id="570519.SAMN04488116_0249"/>
<name>A0A1M5HWD2_9FLAO</name>
<dbReference type="InterPro" id="IPR007060">
    <property type="entry name" value="FtsL/DivIC"/>
</dbReference>
<organism evidence="3 4">
    <name type="scientific">Flagellimonas flava</name>
    <dbReference type="NCBI Taxonomy" id="570519"/>
    <lineage>
        <taxon>Bacteria</taxon>
        <taxon>Pseudomonadati</taxon>
        <taxon>Bacteroidota</taxon>
        <taxon>Flavobacteriia</taxon>
        <taxon>Flavobacteriales</taxon>
        <taxon>Flavobacteriaceae</taxon>
        <taxon>Flagellimonas</taxon>
    </lineage>
</organism>